<gene>
    <name evidence="1" type="ORF">HNR60_000689</name>
</gene>
<evidence type="ECO:0000313" key="2">
    <source>
        <dbReference type="Proteomes" id="UP000542353"/>
    </source>
</evidence>
<proteinExistence type="predicted"/>
<reference evidence="1 2" key="1">
    <citation type="submission" date="2020-08" db="EMBL/GenBank/DDBJ databases">
        <title>Genomic Encyclopedia of Type Strains, Phase IV (KMG-IV): sequencing the most valuable type-strain genomes for metagenomic binning, comparative biology and taxonomic classification.</title>
        <authorList>
            <person name="Goeker M."/>
        </authorList>
    </citation>
    <scope>NUCLEOTIDE SEQUENCE [LARGE SCALE GENOMIC DNA]</scope>
    <source>
        <strain evidence="1 2">DSM 12706</strain>
    </source>
</reference>
<name>A0A7W7Z0V4_9BRAD</name>
<organism evidence="1 2">
    <name type="scientific">Rhodopseudomonas rhenobacensis</name>
    <dbReference type="NCBI Taxonomy" id="87461"/>
    <lineage>
        <taxon>Bacteria</taxon>
        <taxon>Pseudomonadati</taxon>
        <taxon>Pseudomonadota</taxon>
        <taxon>Alphaproteobacteria</taxon>
        <taxon>Hyphomicrobiales</taxon>
        <taxon>Nitrobacteraceae</taxon>
        <taxon>Rhodopseudomonas</taxon>
    </lineage>
</organism>
<dbReference type="Proteomes" id="UP000542353">
    <property type="component" value="Unassembled WGS sequence"/>
</dbReference>
<dbReference type="RefSeq" id="WP_184254291.1">
    <property type="nucleotide sequence ID" value="NZ_JACHIH010000002.1"/>
</dbReference>
<dbReference type="AlphaFoldDB" id="A0A7W7Z0V4"/>
<dbReference type="EMBL" id="JACHIH010000002">
    <property type="protein sequence ID" value="MBB5045954.1"/>
    <property type="molecule type" value="Genomic_DNA"/>
</dbReference>
<comment type="caution">
    <text evidence="1">The sequence shown here is derived from an EMBL/GenBank/DDBJ whole genome shotgun (WGS) entry which is preliminary data.</text>
</comment>
<protein>
    <submittedName>
        <fullName evidence="1">Uncharacterized protein</fullName>
    </submittedName>
</protein>
<accession>A0A7W7Z0V4</accession>
<keyword evidence="2" id="KW-1185">Reference proteome</keyword>
<sequence length="467" mass="52078">MALDHTEHSLLEPRLLFTEPWDPIVVRRGDALGLLALTNVFAELVAPGLTNRVRDGRWVTIMAWCLVRSQQIAHASGSRSVSTRPEQNARYAWLRPLELMWTARTIALAEADWKERPLPGRRRVQPWYDDYSEGGEYAARFGMSEDQFRAYRQTGTYGAYRVAFRRWPEMTIGGDGWTPGPAARALAKWLDSKLGSARPNWHLHAGNGKREGISTQSAKLGRGEECRWWLQHWANFDRGGSRIEETLPRPRTELDVLPEADLLEPIIFGGNTGKRRREVAKEISDCTAKDHTGICEYLGKVLAEQEPAIALLPRFSRLADAGIAAMDLISKSLGGKSRVPLAEAASTPSAKRVCEELYAAARDWPTDETLSLRHIGSAHRFANAISSADPIACFTALLQHHEIYGGGLRWFVLRGELVEPRTGPSAAASSYRFRLWSLCRLATQCGVIDEMPAGLLDEPDEAEENGL</sequence>
<evidence type="ECO:0000313" key="1">
    <source>
        <dbReference type="EMBL" id="MBB5045954.1"/>
    </source>
</evidence>